<sequence>MIDLDPNDVVVRANHRAIGSFRNIVPEQIRSVRQDVDIQDGRGLFLSIRSAGRCPQSADDLRSLALVIRQLSVEQVQEES</sequence>
<name>A0ABQ6T7H7_9SPHN</name>
<reference evidence="1 2" key="1">
    <citation type="submission" date="2019-09" db="EMBL/GenBank/DDBJ databases">
        <authorList>
            <person name="Feng G."/>
        </authorList>
    </citation>
    <scope>NUCLEOTIDE SEQUENCE [LARGE SCALE GENOMIC DNA]</scope>
    <source>
        <strain evidence="1 2">KACC 19284</strain>
    </source>
</reference>
<proteinExistence type="predicted"/>
<organism evidence="1 2">
    <name type="scientific">Sphingobium limneticum</name>
    <dbReference type="NCBI Taxonomy" id="1007511"/>
    <lineage>
        <taxon>Bacteria</taxon>
        <taxon>Pseudomonadati</taxon>
        <taxon>Pseudomonadota</taxon>
        <taxon>Alphaproteobacteria</taxon>
        <taxon>Sphingomonadales</taxon>
        <taxon>Sphingomonadaceae</taxon>
        <taxon>Sphingobium</taxon>
    </lineage>
</organism>
<accession>A0ABQ6T7H7</accession>
<dbReference type="EMBL" id="VYQB01000036">
    <property type="protein sequence ID" value="KAA9011331.1"/>
    <property type="molecule type" value="Genomic_DNA"/>
</dbReference>
<comment type="caution">
    <text evidence="1">The sequence shown here is derived from an EMBL/GenBank/DDBJ whole genome shotgun (WGS) entry which is preliminary data.</text>
</comment>
<evidence type="ECO:0000313" key="2">
    <source>
        <dbReference type="Proteomes" id="UP000326364"/>
    </source>
</evidence>
<dbReference type="Proteomes" id="UP000326364">
    <property type="component" value="Unassembled WGS sequence"/>
</dbReference>
<keyword evidence="2" id="KW-1185">Reference proteome</keyword>
<evidence type="ECO:0000313" key="1">
    <source>
        <dbReference type="EMBL" id="KAA9011331.1"/>
    </source>
</evidence>
<protein>
    <recommendedName>
        <fullName evidence="3">AbrB/MazE/SpoVT family DNA-binding domain-containing protein</fullName>
    </recommendedName>
</protein>
<evidence type="ECO:0008006" key="3">
    <source>
        <dbReference type="Google" id="ProtNLM"/>
    </source>
</evidence>
<gene>
    <name evidence="1" type="ORF">F4U96_23300</name>
</gene>